<dbReference type="FunCoup" id="A0A200RB71">
    <property type="interactions" value="622"/>
</dbReference>
<sequence>MVDGEEEGEETSSRGNEWEVVSLTASTYAASPGPKGLDPNNDDKGNEFGGDEVETSHPMFMSKHFVFPPNKHENLPLEPDNNSHIEGIFHDEVSGLNVEEGEISDKNDEKTWNIRGLEVLEKLHGTQFFDEKGNTLPFCEEGNDLQGLNLVAEENSINNAAKISSFHDEANISGSTVTESTISEPSDPLNLDSPLEIVKSQNPSKENESGLPCEAWWKKRAASWYAQAKDADAFWSVFVAAALMGIVILGQRWQQERWQIQQLKWQFSINDEKMNRMMSSISRFKDVIVGGGDQRRSFYVIRANPSAER</sequence>
<keyword evidence="2" id="KW-0812">Transmembrane</keyword>
<reference evidence="3 4" key="1">
    <citation type="journal article" date="2017" name="Mol. Plant">
        <title>The Genome of Medicinal Plant Macleaya cordata Provides New Insights into Benzylisoquinoline Alkaloids Metabolism.</title>
        <authorList>
            <person name="Liu X."/>
            <person name="Liu Y."/>
            <person name="Huang P."/>
            <person name="Ma Y."/>
            <person name="Qing Z."/>
            <person name="Tang Q."/>
            <person name="Cao H."/>
            <person name="Cheng P."/>
            <person name="Zheng Y."/>
            <person name="Yuan Z."/>
            <person name="Zhou Y."/>
            <person name="Liu J."/>
            <person name="Tang Z."/>
            <person name="Zhuo Y."/>
            <person name="Zhang Y."/>
            <person name="Yu L."/>
            <person name="Huang J."/>
            <person name="Yang P."/>
            <person name="Peng Q."/>
            <person name="Zhang J."/>
            <person name="Jiang W."/>
            <person name="Zhang Z."/>
            <person name="Lin K."/>
            <person name="Ro D.K."/>
            <person name="Chen X."/>
            <person name="Xiong X."/>
            <person name="Shang Y."/>
            <person name="Huang S."/>
            <person name="Zeng J."/>
        </authorList>
    </citation>
    <scope>NUCLEOTIDE SEQUENCE [LARGE SCALE GENOMIC DNA]</scope>
    <source>
        <strain evidence="4">cv. BLH2017</strain>
        <tissue evidence="3">Root</tissue>
    </source>
</reference>
<dbReference type="AlphaFoldDB" id="A0A200RB71"/>
<accession>A0A200RB71</accession>
<dbReference type="InterPro" id="IPR040304">
    <property type="entry name" value="ATG8-IP-1/2"/>
</dbReference>
<dbReference type="EMBL" id="MVGT01000164">
    <property type="protein sequence ID" value="OVA19947.1"/>
    <property type="molecule type" value="Genomic_DNA"/>
</dbReference>
<dbReference type="InParanoid" id="A0A200RB71"/>
<organism evidence="3 4">
    <name type="scientific">Macleaya cordata</name>
    <name type="common">Five-seeded plume-poppy</name>
    <name type="synonym">Bocconia cordata</name>
    <dbReference type="NCBI Taxonomy" id="56857"/>
    <lineage>
        <taxon>Eukaryota</taxon>
        <taxon>Viridiplantae</taxon>
        <taxon>Streptophyta</taxon>
        <taxon>Embryophyta</taxon>
        <taxon>Tracheophyta</taxon>
        <taxon>Spermatophyta</taxon>
        <taxon>Magnoliopsida</taxon>
        <taxon>Ranunculales</taxon>
        <taxon>Papaveraceae</taxon>
        <taxon>Papaveroideae</taxon>
        <taxon>Macleaya</taxon>
    </lineage>
</organism>
<keyword evidence="2" id="KW-1133">Transmembrane helix</keyword>
<evidence type="ECO:0000313" key="4">
    <source>
        <dbReference type="Proteomes" id="UP000195402"/>
    </source>
</evidence>
<dbReference type="STRING" id="56857.A0A200RB71"/>
<evidence type="ECO:0000313" key="3">
    <source>
        <dbReference type="EMBL" id="OVA19947.1"/>
    </source>
</evidence>
<evidence type="ECO:0000256" key="2">
    <source>
        <dbReference type="SAM" id="Phobius"/>
    </source>
</evidence>
<name>A0A200RB71_MACCD</name>
<keyword evidence="4" id="KW-1185">Reference proteome</keyword>
<feature type="region of interest" description="Disordered" evidence="1">
    <location>
        <begin position="1"/>
        <end position="55"/>
    </location>
</feature>
<protein>
    <submittedName>
        <fullName evidence="3">Uncharacterized protein</fullName>
    </submittedName>
</protein>
<comment type="caution">
    <text evidence="3">The sequence shown here is derived from an EMBL/GenBank/DDBJ whole genome shotgun (WGS) entry which is preliminary data.</text>
</comment>
<feature type="compositionally biased region" description="Acidic residues" evidence="1">
    <location>
        <begin position="1"/>
        <end position="10"/>
    </location>
</feature>
<proteinExistence type="predicted"/>
<gene>
    <name evidence="3" type="ORF">BVC80_237g48</name>
</gene>
<keyword evidence="2" id="KW-0472">Membrane</keyword>
<evidence type="ECO:0000256" key="1">
    <source>
        <dbReference type="SAM" id="MobiDB-lite"/>
    </source>
</evidence>
<dbReference type="Proteomes" id="UP000195402">
    <property type="component" value="Unassembled WGS sequence"/>
</dbReference>
<dbReference type="OrthoDB" id="604034at2759"/>
<dbReference type="PANTHER" id="PTHR34797">
    <property type="entry name" value="ATG8-INTERACTING PROTEIN 2"/>
    <property type="match status" value="1"/>
</dbReference>
<feature type="transmembrane region" description="Helical" evidence="2">
    <location>
        <begin position="233"/>
        <end position="250"/>
    </location>
</feature>
<dbReference type="PANTHER" id="PTHR34797:SF1">
    <property type="entry name" value="ATG8-INTERACTING PROTEIN 2"/>
    <property type="match status" value="1"/>
</dbReference>
<dbReference type="OMA" id="HERWQNQ"/>